<proteinExistence type="predicted"/>
<evidence type="ECO:0000259" key="1">
    <source>
        <dbReference type="Pfam" id="PF04101"/>
    </source>
</evidence>
<sequence length="369" mass="39963">MRLALRRLLVNPVVTAPSPSAPPDRKQRNAVASYLFVCSGGGHLSELHTLAEQLRIPVEEQFWATPEGGLSRSLLAGREVAALHEAPPRAVVPLLRNVLVGWSLLRRRRFDAVFSTGASPALSILPLAVLRGIPAHYIESAARVDGPSFSGRILAKLPGVATYTQYRSWADARWRFGGAIFENYHVEDVPPQPIRRAVVSVGTQDGYPFSRFFEAVVPLLEGVEVLWQTGMTDVSGLGIEGRPSVPHGELVAAMAEADVVIAHGGVGTALSAIEQGRVPILVPRRLAHGEHVDDHQVQIAARLAESGLAVHAEAGDLSREILEHAASRRVVAAAERPRFVLQTSVPNPRSRWRRLTSLIGGLVPRRARG</sequence>
<accession>A0A2T4UT14</accession>
<gene>
    <name evidence="2" type="ORF">C1I63_07220</name>
</gene>
<keyword evidence="2" id="KW-0808">Transferase</keyword>
<dbReference type="Gene3D" id="3.40.50.2000">
    <property type="entry name" value="Glycogen Phosphorylase B"/>
    <property type="match status" value="2"/>
</dbReference>
<protein>
    <submittedName>
        <fullName evidence="2">Glycosyl transferase family 28</fullName>
    </submittedName>
</protein>
<dbReference type="Pfam" id="PF04101">
    <property type="entry name" value="Glyco_tran_28_C"/>
    <property type="match status" value="1"/>
</dbReference>
<comment type="caution">
    <text evidence="2">The sequence shown here is derived from an EMBL/GenBank/DDBJ whole genome shotgun (WGS) entry which is preliminary data.</text>
</comment>
<dbReference type="InterPro" id="IPR007235">
    <property type="entry name" value="Glyco_trans_28_C"/>
</dbReference>
<dbReference type="Proteomes" id="UP000241085">
    <property type="component" value="Unassembled WGS sequence"/>
</dbReference>
<dbReference type="PANTHER" id="PTHR21015">
    <property type="entry name" value="UDP-N-ACETYLGLUCOSAMINE--N-ACETYLMURAMYL-(PENTAPEPTIDE) PYROPHOSPHORYL-UNDECAPRENOL N-ACETYLGLUCOSAMINE TRANSFERASE 1"/>
    <property type="match status" value="1"/>
</dbReference>
<feature type="domain" description="Glycosyl transferase family 28 C-terminal" evidence="1">
    <location>
        <begin position="198"/>
        <end position="326"/>
    </location>
</feature>
<organism evidence="2 3">
    <name type="scientific">Rathayibacter caricis DSM 15933</name>
    <dbReference type="NCBI Taxonomy" id="1328867"/>
    <lineage>
        <taxon>Bacteria</taxon>
        <taxon>Bacillati</taxon>
        <taxon>Actinomycetota</taxon>
        <taxon>Actinomycetes</taxon>
        <taxon>Micrococcales</taxon>
        <taxon>Microbacteriaceae</taxon>
        <taxon>Rathayibacter</taxon>
    </lineage>
</organism>
<dbReference type="SUPFAM" id="SSF53756">
    <property type="entry name" value="UDP-Glycosyltransferase/glycogen phosphorylase"/>
    <property type="match status" value="1"/>
</dbReference>
<keyword evidence="3" id="KW-1185">Reference proteome</keyword>
<dbReference type="AlphaFoldDB" id="A0A2T4UT14"/>
<dbReference type="EMBL" id="PZPL01000001">
    <property type="protein sequence ID" value="PTL72657.1"/>
    <property type="molecule type" value="Genomic_DNA"/>
</dbReference>
<dbReference type="PANTHER" id="PTHR21015:SF22">
    <property type="entry name" value="GLYCOSYLTRANSFERASE"/>
    <property type="match status" value="1"/>
</dbReference>
<reference evidence="2 3" key="1">
    <citation type="submission" date="2018-03" db="EMBL/GenBank/DDBJ databases">
        <title>Bacteriophage NCPPB3778 and a type I-E CRISPR drive the evolution of the US Biological Select Agent, Rathayibacter toxicus.</title>
        <authorList>
            <person name="Davis E.W.II."/>
            <person name="Tabima J.F."/>
            <person name="Weisberg A.J."/>
            <person name="Dantas Lopes L."/>
            <person name="Wiseman M.S."/>
            <person name="Wiseman M.S."/>
            <person name="Pupko T."/>
            <person name="Belcher M.S."/>
            <person name="Sechler A.J."/>
            <person name="Tancos M.A."/>
            <person name="Schroeder B.K."/>
            <person name="Murray T.D."/>
            <person name="Luster D.G."/>
            <person name="Schneider W.L."/>
            <person name="Rogers E."/>
            <person name="Andreote F.D."/>
            <person name="Grunwald N.J."/>
            <person name="Putnam M.L."/>
            <person name="Chang J.H."/>
        </authorList>
    </citation>
    <scope>NUCLEOTIDE SEQUENCE [LARGE SCALE GENOMIC DNA]</scope>
    <source>
        <strain evidence="2 3">DSM 15933</strain>
    </source>
</reference>
<evidence type="ECO:0000313" key="3">
    <source>
        <dbReference type="Proteomes" id="UP000241085"/>
    </source>
</evidence>
<evidence type="ECO:0000313" key="2">
    <source>
        <dbReference type="EMBL" id="PTL72657.1"/>
    </source>
</evidence>
<dbReference type="GO" id="GO:0016758">
    <property type="term" value="F:hexosyltransferase activity"/>
    <property type="evidence" value="ECO:0007669"/>
    <property type="project" value="InterPro"/>
</dbReference>
<name>A0A2T4UT14_9MICO</name>